<accession>A0ABQ4QXS8</accession>
<dbReference type="EMBL" id="BPQH01000008">
    <property type="protein sequence ID" value="GJD50024.1"/>
    <property type="molecule type" value="Genomic_DNA"/>
</dbReference>
<evidence type="ECO:0000313" key="1">
    <source>
        <dbReference type="EMBL" id="GJD50024.1"/>
    </source>
</evidence>
<keyword evidence="2" id="KW-1185">Reference proteome</keyword>
<sequence>MTDRAECLRLLFEFVQSGDVEQAGTTAGTIIAYISTLPGLEAQVAALDDLRANLTSRCEAVGLSGEAEHRHELIEDAMEQARSTLEAKSASSMS</sequence>
<protein>
    <submittedName>
        <fullName evidence="1">Uncharacterized protein</fullName>
    </submittedName>
</protein>
<name>A0ABQ4QXS8_9HYPH</name>
<comment type="caution">
    <text evidence="1">The sequence shown here is derived from an EMBL/GenBank/DDBJ whole genome shotgun (WGS) entry which is preliminary data.</text>
</comment>
<reference evidence="1" key="2">
    <citation type="submission" date="2021-08" db="EMBL/GenBank/DDBJ databases">
        <authorList>
            <person name="Tani A."/>
            <person name="Ola A."/>
            <person name="Ogura Y."/>
            <person name="Katsura K."/>
            <person name="Hayashi T."/>
        </authorList>
    </citation>
    <scope>NUCLEOTIDE SEQUENCE</scope>
    <source>
        <strain evidence="1">KCTC 52305</strain>
    </source>
</reference>
<gene>
    <name evidence="1" type="ORF">OPKNFCMD_2760</name>
</gene>
<proteinExistence type="predicted"/>
<dbReference type="RefSeq" id="WP_128562187.1">
    <property type="nucleotide sequence ID" value="NZ_BPQH01000008.1"/>
</dbReference>
<evidence type="ECO:0000313" key="2">
    <source>
        <dbReference type="Proteomes" id="UP001055167"/>
    </source>
</evidence>
<reference evidence="1" key="1">
    <citation type="journal article" date="2021" name="Front. Microbiol.">
        <title>Comprehensive Comparative Genomics and Phenotyping of Methylobacterium Species.</title>
        <authorList>
            <person name="Alessa O."/>
            <person name="Ogura Y."/>
            <person name="Fujitani Y."/>
            <person name="Takami H."/>
            <person name="Hayashi T."/>
            <person name="Sahin N."/>
            <person name="Tani A."/>
        </authorList>
    </citation>
    <scope>NUCLEOTIDE SEQUENCE</scope>
    <source>
        <strain evidence="1">KCTC 52305</strain>
    </source>
</reference>
<organism evidence="1 2">
    <name type="scientific">Methylobacterium crusticola</name>
    <dbReference type="NCBI Taxonomy" id="1697972"/>
    <lineage>
        <taxon>Bacteria</taxon>
        <taxon>Pseudomonadati</taxon>
        <taxon>Pseudomonadota</taxon>
        <taxon>Alphaproteobacteria</taxon>
        <taxon>Hyphomicrobiales</taxon>
        <taxon>Methylobacteriaceae</taxon>
        <taxon>Methylobacterium</taxon>
    </lineage>
</organism>
<dbReference type="Proteomes" id="UP001055167">
    <property type="component" value="Unassembled WGS sequence"/>
</dbReference>